<evidence type="ECO:0000313" key="3">
    <source>
        <dbReference type="Proteomes" id="UP000620559"/>
    </source>
</evidence>
<protein>
    <submittedName>
        <fullName evidence="2">PAP/fibrillin family protein</fullName>
    </submittedName>
</protein>
<organism evidence="2 3">
    <name type="scientific">Plectonema cf. radiosum LEGE 06105</name>
    <dbReference type="NCBI Taxonomy" id="945769"/>
    <lineage>
        <taxon>Bacteria</taxon>
        <taxon>Bacillati</taxon>
        <taxon>Cyanobacteriota</taxon>
        <taxon>Cyanophyceae</taxon>
        <taxon>Oscillatoriophycideae</taxon>
        <taxon>Oscillatoriales</taxon>
        <taxon>Microcoleaceae</taxon>
        <taxon>Plectonema</taxon>
    </lineage>
</organism>
<dbReference type="Pfam" id="PF04755">
    <property type="entry name" value="PAP_fibrillin"/>
    <property type="match status" value="1"/>
</dbReference>
<keyword evidence="3" id="KW-1185">Reference proteome</keyword>
<dbReference type="EMBL" id="JADEWL010000059">
    <property type="protein sequence ID" value="MBE9214405.1"/>
    <property type="molecule type" value="Genomic_DNA"/>
</dbReference>
<proteinExistence type="predicted"/>
<dbReference type="AlphaFoldDB" id="A0A8J7JVB0"/>
<accession>A0A8J7JVB0</accession>
<gene>
    <name evidence="2" type="ORF">IQ247_17310</name>
</gene>
<evidence type="ECO:0000313" key="2">
    <source>
        <dbReference type="EMBL" id="MBE9214405.1"/>
    </source>
</evidence>
<evidence type="ECO:0000259" key="1">
    <source>
        <dbReference type="Pfam" id="PF04755"/>
    </source>
</evidence>
<feature type="domain" description="Plastid lipid-associated protein/fibrillin conserved" evidence="1">
    <location>
        <begin position="3"/>
        <end position="190"/>
    </location>
</feature>
<dbReference type="PANTHER" id="PTHR31906">
    <property type="entry name" value="PLASTID-LIPID-ASSOCIATED PROTEIN 4, CHLOROPLASTIC-RELATED"/>
    <property type="match status" value="1"/>
</dbReference>
<name>A0A8J7JVB0_9CYAN</name>
<sequence length="193" mass="21656">MRKTALLEVIAGKNLGINASDTDKQAILSAIAYLEDLNPTPNPLEASELLDGNWRLLYTSSSELLNINRIPLANLNKIYQCIRVKTNSIYNIAEINGLPFLEGLVCAVAKFETVSRSRVQVKFERSIIGLQRLLNYKYPGSFIEAIESGKKFFPIDFPITSNEQQGWLDITYLDRDLRIGRGNKGSVFVLTKS</sequence>
<comment type="caution">
    <text evidence="2">The sequence shown here is derived from an EMBL/GenBank/DDBJ whole genome shotgun (WGS) entry which is preliminary data.</text>
</comment>
<dbReference type="RefSeq" id="WP_193922161.1">
    <property type="nucleotide sequence ID" value="NZ_JADEWL010000059.1"/>
</dbReference>
<dbReference type="InterPro" id="IPR039633">
    <property type="entry name" value="PAP"/>
</dbReference>
<reference evidence="2" key="1">
    <citation type="submission" date="2020-10" db="EMBL/GenBank/DDBJ databases">
        <authorList>
            <person name="Castelo-Branco R."/>
            <person name="Eusebio N."/>
            <person name="Adriana R."/>
            <person name="Vieira A."/>
            <person name="Brugerolle De Fraissinette N."/>
            <person name="Rezende De Castro R."/>
            <person name="Schneider M.P."/>
            <person name="Vasconcelos V."/>
            <person name="Leao P.N."/>
        </authorList>
    </citation>
    <scope>NUCLEOTIDE SEQUENCE</scope>
    <source>
        <strain evidence="2">LEGE 06105</strain>
    </source>
</reference>
<dbReference type="Proteomes" id="UP000620559">
    <property type="component" value="Unassembled WGS sequence"/>
</dbReference>
<dbReference type="InterPro" id="IPR006843">
    <property type="entry name" value="PAP/fibrillin_dom"/>
</dbReference>